<dbReference type="InterPro" id="IPR001341">
    <property type="entry name" value="Asp_kinase"/>
</dbReference>
<dbReference type="InterPro" id="IPR018042">
    <property type="entry name" value="Aspartate_kinase_CS"/>
</dbReference>
<dbReference type="UniPathway" id="UPA00034">
    <property type="reaction ID" value="UER00015"/>
</dbReference>
<evidence type="ECO:0000256" key="5">
    <source>
        <dbReference type="ARBA" id="ARBA00022777"/>
    </source>
</evidence>
<accession>A0A521CH83</accession>
<organism evidence="13 14">
    <name type="scientific">Saccharicrinis carchari</name>
    <dbReference type="NCBI Taxonomy" id="1168039"/>
    <lineage>
        <taxon>Bacteria</taxon>
        <taxon>Pseudomonadati</taxon>
        <taxon>Bacteroidota</taxon>
        <taxon>Bacteroidia</taxon>
        <taxon>Marinilabiliales</taxon>
        <taxon>Marinilabiliaceae</taxon>
        <taxon>Saccharicrinis</taxon>
    </lineage>
</organism>
<proteinExistence type="inferred from homology"/>
<evidence type="ECO:0000256" key="2">
    <source>
        <dbReference type="ARBA" id="ARBA00010122"/>
    </source>
</evidence>
<dbReference type="Pfam" id="PF00696">
    <property type="entry name" value="AA_kinase"/>
    <property type="match status" value="1"/>
</dbReference>
<dbReference type="EMBL" id="FXTB01000003">
    <property type="protein sequence ID" value="SMO58817.1"/>
    <property type="molecule type" value="Genomic_DNA"/>
</dbReference>
<evidence type="ECO:0000256" key="1">
    <source>
        <dbReference type="ARBA" id="ARBA00004766"/>
    </source>
</evidence>
<evidence type="ECO:0000256" key="3">
    <source>
        <dbReference type="ARBA" id="ARBA00022679"/>
    </source>
</evidence>
<dbReference type="GO" id="GO:0009090">
    <property type="term" value="P:homoserine biosynthetic process"/>
    <property type="evidence" value="ECO:0007669"/>
    <property type="project" value="TreeGrafter"/>
</dbReference>
<comment type="pathway">
    <text evidence="10">Amino-acid biosynthesis; L-methionine biosynthesis via de novo pathway; L-homoserine from L-aspartate: step 1/3.</text>
</comment>
<dbReference type="GO" id="GO:0005829">
    <property type="term" value="C:cytosol"/>
    <property type="evidence" value="ECO:0007669"/>
    <property type="project" value="TreeGrafter"/>
</dbReference>
<dbReference type="InterPro" id="IPR005260">
    <property type="entry name" value="Asp_kin_monofn"/>
</dbReference>
<dbReference type="InterPro" id="IPR045865">
    <property type="entry name" value="ACT-like_dom_sf"/>
</dbReference>
<feature type="domain" description="Aspartokinase ACT" evidence="12">
    <location>
        <begin position="377"/>
        <end position="434"/>
    </location>
</feature>
<evidence type="ECO:0000256" key="8">
    <source>
        <dbReference type="PIRSR" id="PIRSR000726-1"/>
    </source>
</evidence>
<evidence type="ECO:0000256" key="9">
    <source>
        <dbReference type="RuleBase" id="RU003448"/>
    </source>
</evidence>
<feature type="binding site" evidence="8">
    <location>
        <begin position="218"/>
        <end position="219"/>
    </location>
    <ligand>
        <name>ATP</name>
        <dbReference type="ChEBI" id="CHEBI:30616"/>
    </ligand>
</feature>
<reference evidence="13 14" key="1">
    <citation type="submission" date="2017-05" db="EMBL/GenBank/DDBJ databases">
        <authorList>
            <person name="Varghese N."/>
            <person name="Submissions S."/>
        </authorList>
    </citation>
    <scope>NUCLEOTIDE SEQUENCE [LARGE SCALE GENOMIC DNA]</scope>
    <source>
        <strain evidence="13 14">DSM 27040</strain>
    </source>
</reference>
<dbReference type="CDD" id="cd04912">
    <property type="entry name" value="ACT_AKiii-LysC-EC-like_1"/>
    <property type="match status" value="1"/>
</dbReference>
<dbReference type="GO" id="GO:0009089">
    <property type="term" value="P:lysine biosynthetic process via diaminopimelate"/>
    <property type="evidence" value="ECO:0007669"/>
    <property type="project" value="UniProtKB-UniPathway"/>
</dbReference>
<dbReference type="RefSeq" id="WP_142532860.1">
    <property type="nucleotide sequence ID" value="NZ_FXTB01000003.1"/>
</dbReference>
<keyword evidence="6 8" id="KW-0067">ATP-binding</keyword>
<sequence>MKVLKFGGTSVGTAARIKEVANLVCNGEQNIVVLSAMSGTTNCLVDIANCLYKKDNEGANALINRLEHKYNQEIEALYSSDEFRRKGRELIESHFNYIRSFTIDMFTAYEEKAILAQGELISTAMFHYFLAEKGENSVLFNALDFMRINKQNEPDLDYIKDNCSKAFKQNSDYAIYVVQGYICRNAFGEVDNLQRGGSDYTASLIGAAIGATEIQIWTDIDGMHNNDPRFVENTRSIAKLSFDEAAELAYFGAKILHPTSVLPAKLANIPVRLLNTMKPDAPGTLISHYQEKNKIEAVAAKDNITAIKIKSGRMLLAYGFLRKVFEIFETYKTPIDMITTSEVGVSVTIDDSRHLNNIVDDLKKFGLVEVDTKQVIICVVGDLVADNAGYASKILGALKDIPIRMISYGGSNQNVSLLISEKYKKEALNLLSKHLF</sequence>
<dbReference type="PANTHER" id="PTHR21499:SF59">
    <property type="entry name" value="ASPARTOKINASE"/>
    <property type="match status" value="1"/>
</dbReference>
<evidence type="ECO:0000256" key="6">
    <source>
        <dbReference type="ARBA" id="ARBA00022840"/>
    </source>
</evidence>
<dbReference type="Proteomes" id="UP000319040">
    <property type="component" value="Unassembled WGS sequence"/>
</dbReference>
<evidence type="ECO:0000313" key="14">
    <source>
        <dbReference type="Proteomes" id="UP000319040"/>
    </source>
</evidence>
<feature type="binding site" evidence="8">
    <location>
        <position position="119"/>
    </location>
    <ligand>
        <name>substrate</name>
    </ligand>
</feature>
<dbReference type="PROSITE" id="PS00324">
    <property type="entry name" value="ASPARTOKINASE"/>
    <property type="match status" value="1"/>
</dbReference>
<keyword evidence="3 9" id="KW-0808">Transferase</keyword>
<dbReference type="OrthoDB" id="9799110at2"/>
<protein>
    <recommendedName>
        <fullName evidence="9">Aspartokinase</fullName>
        <ecNumber evidence="9">2.7.2.4</ecNumber>
    </recommendedName>
</protein>
<dbReference type="Gene3D" id="3.30.70.260">
    <property type="match status" value="2"/>
</dbReference>
<dbReference type="UniPathway" id="UPA00051">
    <property type="reaction ID" value="UER00462"/>
</dbReference>
<dbReference type="Pfam" id="PF22468">
    <property type="entry name" value="ACT_9"/>
    <property type="match status" value="1"/>
</dbReference>
<keyword evidence="10" id="KW-0028">Amino-acid biosynthesis</keyword>
<dbReference type="PANTHER" id="PTHR21499">
    <property type="entry name" value="ASPARTATE KINASE"/>
    <property type="match status" value="1"/>
</dbReference>
<dbReference type="GO" id="GO:0009088">
    <property type="term" value="P:threonine biosynthetic process"/>
    <property type="evidence" value="ECO:0007669"/>
    <property type="project" value="UniProtKB-UniPathway"/>
</dbReference>
<feature type="binding site" evidence="8">
    <location>
        <position position="41"/>
    </location>
    <ligand>
        <name>substrate</name>
    </ligand>
</feature>
<evidence type="ECO:0000259" key="12">
    <source>
        <dbReference type="Pfam" id="PF22468"/>
    </source>
</evidence>
<evidence type="ECO:0000256" key="4">
    <source>
        <dbReference type="ARBA" id="ARBA00022741"/>
    </source>
</evidence>
<comment type="catalytic activity">
    <reaction evidence="7 9">
        <text>L-aspartate + ATP = 4-phospho-L-aspartate + ADP</text>
        <dbReference type="Rhea" id="RHEA:23776"/>
        <dbReference type="ChEBI" id="CHEBI:29991"/>
        <dbReference type="ChEBI" id="CHEBI:30616"/>
        <dbReference type="ChEBI" id="CHEBI:57535"/>
        <dbReference type="ChEBI" id="CHEBI:456216"/>
        <dbReference type="EC" id="2.7.2.4"/>
    </reaction>
</comment>
<evidence type="ECO:0000256" key="7">
    <source>
        <dbReference type="ARBA" id="ARBA00047872"/>
    </source>
</evidence>
<name>A0A521CH83_SACCC</name>
<dbReference type="Gene3D" id="3.40.1160.10">
    <property type="entry name" value="Acetylglutamate kinase-like"/>
    <property type="match status" value="1"/>
</dbReference>
<evidence type="ECO:0000313" key="13">
    <source>
        <dbReference type="EMBL" id="SMO58817.1"/>
    </source>
</evidence>
<dbReference type="AlphaFoldDB" id="A0A521CH83"/>
<feature type="binding site" evidence="8">
    <location>
        <begin position="5"/>
        <end position="8"/>
    </location>
    <ligand>
        <name>ATP</name>
        <dbReference type="ChEBI" id="CHEBI:30616"/>
    </ligand>
</feature>
<evidence type="ECO:0000259" key="11">
    <source>
        <dbReference type="Pfam" id="PF00696"/>
    </source>
</evidence>
<dbReference type="NCBIfam" id="TIGR00657">
    <property type="entry name" value="asp_kinases"/>
    <property type="match status" value="1"/>
</dbReference>
<comment type="similarity">
    <text evidence="2 9">Belongs to the aspartokinase family.</text>
</comment>
<feature type="domain" description="Aspartate/glutamate/uridylate kinase" evidence="11">
    <location>
        <begin position="2"/>
        <end position="275"/>
    </location>
</feature>
<dbReference type="EC" id="2.7.2.4" evidence="9"/>
<evidence type="ECO:0000256" key="10">
    <source>
        <dbReference type="RuleBase" id="RU004249"/>
    </source>
</evidence>
<dbReference type="GO" id="GO:0004072">
    <property type="term" value="F:aspartate kinase activity"/>
    <property type="evidence" value="ECO:0007669"/>
    <property type="project" value="UniProtKB-EC"/>
</dbReference>
<dbReference type="InterPro" id="IPR036393">
    <property type="entry name" value="AceGlu_kinase-like_sf"/>
</dbReference>
<comment type="pathway">
    <text evidence="10">Amino-acid biosynthesis; L-threonine biosynthesis; L-threonine from L-aspartate: step 1/5.</text>
</comment>
<dbReference type="SUPFAM" id="SSF53633">
    <property type="entry name" value="Carbamate kinase-like"/>
    <property type="match status" value="1"/>
</dbReference>
<dbReference type="PIRSF" id="PIRSF000726">
    <property type="entry name" value="Asp_kin"/>
    <property type="match status" value="1"/>
</dbReference>
<keyword evidence="14" id="KW-1185">Reference proteome</keyword>
<dbReference type="SUPFAM" id="SSF55021">
    <property type="entry name" value="ACT-like"/>
    <property type="match status" value="2"/>
</dbReference>
<gene>
    <name evidence="13" type="ORF">SAMN06265379_103143</name>
</gene>
<keyword evidence="4 8" id="KW-0547">Nucleotide-binding</keyword>
<dbReference type="CDD" id="cd04243">
    <property type="entry name" value="AAK_AK-HSDH-like"/>
    <property type="match status" value="1"/>
</dbReference>
<dbReference type="InterPro" id="IPR054352">
    <property type="entry name" value="ACT_Aspartokinase"/>
</dbReference>
<dbReference type="InterPro" id="IPR001048">
    <property type="entry name" value="Asp/Glu/Uridylate_kinase"/>
</dbReference>
<dbReference type="UniPathway" id="UPA00050">
    <property type="reaction ID" value="UER00461"/>
</dbReference>
<feature type="binding site" evidence="8">
    <location>
        <position position="229"/>
    </location>
    <ligand>
        <name>ATP</name>
        <dbReference type="ChEBI" id="CHEBI:30616"/>
    </ligand>
</feature>
<keyword evidence="5 9" id="KW-0418">Kinase</keyword>
<dbReference type="GO" id="GO:0005524">
    <property type="term" value="F:ATP binding"/>
    <property type="evidence" value="ECO:0007669"/>
    <property type="project" value="UniProtKB-KW"/>
</dbReference>
<comment type="pathway">
    <text evidence="1 10">Amino-acid biosynthesis; L-lysine biosynthesis via DAP pathway; (S)-tetrahydrodipicolinate from L-aspartate: step 1/4.</text>
</comment>